<dbReference type="Gene3D" id="3.60.40.10">
    <property type="entry name" value="PPM-type phosphatase domain"/>
    <property type="match status" value="1"/>
</dbReference>
<keyword evidence="2 4" id="KW-0378">Hydrolase</keyword>
<evidence type="ECO:0000256" key="1">
    <source>
        <dbReference type="ARBA" id="ARBA00022723"/>
    </source>
</evidence>
<feature type="region of interest" description="Disordered" evidence="5">
    <location>
        <begin position="66"/>
        <end position="87"/>
    </location>
</feature>
<sequence>PLGSAHAQTGRPDKQYPGHRPREGSGCDPALRMSADSLFSLRISVYSDQGGRKYMEDVTQVVIESEAEPGEAESEEEEAVAGGSGGEPRPGVAFFAVFDGHGGREAAVFARDNLWKCIKKQRGFLSEDPEEFRGAIRKGFIACHYAMWKKLPEWPKTMTGLPSTSGTTASVVIICRNKMYVAHVGDSGVVLGAHDGSSEGRGERDRVVQALEVTQDHKPELPKEKERIEGLGGSVINKSGVNRVVWKRPRLTHNGPEEPGPTGARLLVTRALGRWRQRMLRADNTSAVVICIDPPSQGSERLCTEELWLKLTNGSIHQMEESSLISSSPSTTPSRKASDDSAPHWFCSGFVPILTRRDTVCGRSSPPPVVVTASMEPGGVAAENRVGEERKAAWANTSFKRTLEELNGATPVSASKRLKPRHGRSSGGGAVGSAKSMTGCPALASRRRNPEKPAMRRSLRGQRRLRNLLLQQHRKTICVC</sequence>
<dbReference type="Pfam" id="PF00481">
    <property type="entry name" value="PP2C"/>
    <property type="match status" value="1"/>
</dbReference>
<reference evidence="7 8" key="1">
    <citation type="journal article" date="2018" name="Nat. Ecol. Evol.">
        <title>Shark genomes provide insights into elasmobranch evolution and the origin of vertebrates.</title>
        <authorList>
            <person name="Hara Y"/>
            <person name="Yamaguchi K"/>
            <person name="Onimaru K"/>
            <person name="Kadota M"/>
            <person name="Koyanagi M"/>
            <person name="Keeley SD"/>
            <person name="Tatsumi K"/>
            <person name="Tanaka K"/>
            <person name="Motone F"/>
            <person name="Kageyama Y"/>
            <person name="Nozu R"/>
            <person name="Adachi N"/>
            <person name="Nishimura O"/>
            <person name="Nakagawa R"/>
            <person name="Tanegashima C"/>
            <person name="Kiyatake I"/>
            <person name="Matsumoto R"/>
            <person name="Murakumo K"/>
            <person name="Nishida K"/>
            <person name="Terakita A"/>
            <person name="Kuratani S"/>
            <person name="Sato K"/>
            <person name="Hyodo S Kuraku.S."/>
        </authorList>
    </citation>
    <scope>NUCLEOTIDE SEQUENCE [LARGE SCALE GENOMIC DNA]</scope>
</reference>
<keyword evidence="8" id="KW-1185">Reference proteome</keyword>
<dbReference type="GO" id="GO:0046872">
    <property type="term" value="F:metal ion binding"/>
    <property type="evidence" value="ECO:0007669"/>
    <property type="project" value="UniProtKB-KW"/>
</dbReference>
<feature type="compositionally biased region" description="Basic and acidic residues" evidence="5">
    <location>
        <begin position="11"/>
        <end position="25"/>
    </location>
</feature>
<dbReference type="CDD" id="cd00143">
    <property type="entry name" value="PP2Cc"/>
    <property type="match status" value="1"/>
</dbReference>
<name>A0A401NSQ8_SCYTO</name>
<dbReference type="PROSITE" id="PS01032">
    <property type="entry name" value="PPM_1"/>
    <property type="match status" value="1"/>
</dbReference>
<feature type="compositionally biased region" description="Acidic residues" evidence="5">
    <location>
        <begin position="66"/>
        <end position="79"/>
    </location>
</feature>
<dbReference type="GO" id="GO:0004722">
    <property type="term" value="F:protein serine/threonine phosphatase activity"/>
    <property type="evidence" value="ECO:0007669"/>
    <property type="project" value="InterPro"/>
</dbReference>
<dbReference type="OrthoDB" id="10025511at2759"/>
<dbReference type="PROSITE" id="PS51746">
    <property type="entry name" value="PPM_2"/>
    <property type="match status" value="1"/>
</dbReference>
<keyword evidence="1" id="KW-0479">Metal-binding</keyword>
<dbReference type="STRING" id="75743.A0A401NSQ8"/>
<gene>
    <name evidence="7" type="ORF">scyTo_0007456</name>
</gene>
<proteinExistence type="inferred from homology"/>
<evidence type="ECO:0000256" key="3">
    <source>
        <dbReference type="ARBA" id="ARBA00022912"/>
    </source>
</evidence>
<feature type="region of interest" description="Disordered" evidence="5">
    <location>
        <begin position="408"/>
        <end position="462"/>
    </location>
</feature>
<evidence type="ECO:0000256" key="4">
    <source>
        <dbReference type="RuleBase" id="RU003465"/>
    </source>
</evidence>
<dbReference type="Proteomes" id="UP000288216">
    <property type="component" value="Unassembled WGS sequence"/>
</dbReference>
<dbReference type="InterPro" id="IPR000222">
    <property type="entry name" value="PP2C_BS"/>
</dbReference>
<comment type="similarity">
    <text evidence="4">Belongs to the PP2C family.</text>
</comment>
<feature type="domain" description="PPM-type phosphatase" evidence="6">
    <location>
        <begin position="42"/>
        <end position="292"/>
    </location>
</feature>
<dbReference type="SMART" id="SM00332">
    <property type="entry name" value="PP2Cc"/>
    <property type="match status" value="1"/>
</dbReference>
<dbReference type="InterPro" id="IPR001932">
    <property type="entry name" value="PPM-type_phosphatase-like_dom"/>
</dbReference>
<evidence type="ECO:0000313" key="8">
    <source>
        <dbReference type="Proteomes" id="UP000288216"/>
    </source>
</evidence>
<accession>A0A401NSQ8</accession>
<evidence type="ECO:0000256" key="2">
    <source>
        <dbReference type="ARBA" id="ARBA00022801"/>
    </source>
</evidence>
<dbReference type="AlphaFoldDB" id="A0A401NSQ8"/>
<protein>
    <recommendedName>
        <fullName evidence="6">PPM-type phosphatase domain-containing protein</fullName>
    </recommendedName>
</protein>
<comment type="caution">
    <text evidence="7">The sequence shown here is derived from an EMBL/GenBank/DDBJ whole genome shotgun (WGS) entry which is preliminary data.</text>
</comment>
<dbReference type="InterPro" id="IPR036457">
    <property type="entry name" value="PPM-type-like_dom_sf"/>
</dbReference>
<feature type="non-terminal residue" evidence="7">
    <location>
        <position position="1"/>
    </location>
</feature>
<dbReference type="InterPro" id="IPR015655">
    <property type="entry name" value="PP2C"/>
</dbReference>
<evidence type="ECO:0000313" key="7">
    <source>
        <dbReference type="EMBL" id="GCB63890.1"/>
    </source>
</evidence>
<dbReference type="PANTHER" id="PTHR47992">
    <property type="entry name" value="PROTEIN PHOSPHATASE"/>
    <property type="match status" value="1"/>
</dbReference>
<dbReference type="SUPFAM" id="SSF81606">
    <property type="entry name" value="PP2C-like"/>
    <property type="match status" value="1"/>
</dbReference>
<keyword evidence="3 4" id="KW-0904">Protein phosphatase</keyword>
<organism evidence="7 8">
    <name type="scientific">Scyliorhinus torazame</name>
    <name type="common">Cloudy catshark</name>
    <name type="synonym">Catulus torazame</name>
    <dbReference type="NCBI Taxonomy" id="75743"/>
    <lineage>
        <taxon>Eukaryota</taxon>
        <taxon>Metazoa</taxon>
        <taxon>Chordata</taxon>
        <taxon>Craniata</taxon>
        <taxon>Vertebrata</taxon>
        <taxon>Chondrichthyes</taxon>
        <taxon>Elasmobranchii</taxon>
        <taxon>Galeomorphii</taxon>
        <taxon>Galeoidea</taxon>
        <taxon>Carcharhiniformes</taxon>
        <taxon>Scyliorhinidae</taxon>
        <taxon>Scyliorhinus</taxon>
    </lineage>
</organism>
<evidence type="ECO:0000256" key="5">
    <source>
        <dbReference type="SAM" id="MobiDB-lite"/>
    </source>
</evidence>
<evidence type="ECO:0000259" key="6">
    <source>
        <dbReference type="PROSITE" id="PS51746"/>
    </source>
</evidence>
<feature type="compositionally biased region" description="Low complexity" evidence="5">
    <location>
        <begin position="322"/>
        <end position="334"/>
    </location>
</feature>
<feature type="region of interest" description="Disordered" evidence="5">
    <location>
        <begin position="1"/>
        <end position="30"/>
    </location>
</feature>
<feature type="region of interest" description="Disordered" evidence="5">
    <location>
        <begin position="320"/>
        <end position="341"/>
    </location>
</feature>
<dbReference type="EMBL" id="BFAA01002703">
    <property type="protein sequence ID" value="GCB63890.1"/>
    <property type="molecule type" value="Genomic_DNA"/>
</dbReference>